<reference evidence="6 7" key="1">
    <citation type="submission" date="2016-10" db="EMBL/GenBank/DDBJ databases">
        <authorList>
            <person name="de Groot N.N."/>
        </authorList>
    </citation>
    <scope>NUCLEOTIDE SEQUENCE [LARGE SCALE GENOMIC DNA]</scope>
    <source>
        <strain evidence="6 7">DSM 22900</strain>
    </source>
</reference>
<dbReference type="EMBL" id="FOLL01000001">
    <property type="protein sequence ID" value="SFB86639.1"/>
    <property type="molecule type" value="Genomic_DNA"/>
</dbReference>
<evidence type="ECO:0000313" key="7">
    <source>
        <dbReference type="Proteomes" id="UP000199577"/>
    </source>
</evidence>
<sequence>MKGLYDGQKMGGTHLLESMLEGELNHHLQESKASGEINRKNWKTKKTARSLHAGHYELESGRDRNGTFEPKIVPRRQLIIQKNWRAMLPPCMPEA</sequence>
<dbReference type="AlphaFoldDB" id="A0A1I1EHM4"/>
<dbReference type="Pfam" id="PF00872">
    <property type="entry name" value="Transposase_mut"/>
    <property type="match status" value="1"/>
</dbReference>
<keyword evidence="3" id="KW-0815">Transposition</keyword>
<accession>A0A1I1EHM4</accession>
<dbReference type="STRING" id="623281.SAMN05421747_101593"/>
<name>A0A1I1EHM4_9SPHI</name>
<comment type="function">
    <text evidence="1">Required for the transposition of the insertion element.</text>
</comment>
<dbReference type="GO" id="GO:0004803">
    <property type="term" value="F:transposase activity"/>
    <property type="evidence" value="ECO:0007669"/>
    <property type="project" value="InterPro"/>
</dbReference>
<evidence type="ECO:0000313" key="6">
    <source>
        <dbReference type="EMBL" id="SFB86639.1"/>
    </source>
</evidence>
<evidence type="ECO:0000256" key="1">
    <source>
        <dbReference type="ARBA" id="ARBA00002190"/>
    </source>
</evidence>
<comment type="similarity">
    <text evidence="2">Belongs to the transposase mutator family.</text>
</comment>
<dbReference type="InterPro" id="IPR001207">
    <property type="entry name" value="Transposase_mutator"/>
</dbReference>
<evidence type="ECO:0000256" key="4">
    <source>
        <dbReference type="ARBA" id="ARBA00023125"/>
    </source>
</evidence>
<evidence type="ECO:0000256" key="5">
    <source>
        <dbReference type="ARBA" id="ARBA00023172"/>
    </source>
</evidence>
<dbReference type="GO" id="GO:0003677">
    <property type="term" value="F:DNA binding"/>
    <property type="evidence" value="ECO:0007669"/>
    <property type="project" value="UniProtKB-KW"/>
</dbReference>
<keyword evidence="4" id="KW-0238">DNA-binding</keyword>
<protein>
    <submittedName>
        <fullName evidence="6">Transposase, Mutator family</fullName>
    </submittedName>
</protein>
<gene>
    <name evidence="6" type="ORF">SAMN05421747_101593</name>
</gene>
<organism evidence="6 7">
    <name type="scientific">Parapedobacter composti</name>
    <dbReference type="NCBI Taxonomy" id="623281"/>
    <lineage>
        <taxon>Bacteria</taxon>
        <taxon>Pseudomonadati</taxon>
        <taxon>Bacteroidota</taxon>
        <taxon>Sphingobacteriia</taxon>
        <taxon>Sphingobacteriales</taxon>
        <taxon>Sphingobacteriaceae</taxon>
        <taxon>Parapedobacter</taxon>
    </lineage>
</organism>
<keyword evidence="7" id="KW-1185">Reference proteome</keyword>
<dbReference type="GO" id="GO:0006313">
    <property type="term" value="P:DNA transposition"/>
    <property type="evidence" value="ECO:0007669"/>
    <property type="project" value="InterPro"/>
</dbReference>
<keyword evidence="5" id="KW-0233">DNA recombination</keyword>
<evidence type="ECO:0000256" key="2">
    <source>
        <dbReference type="ARBA" id="ARBA00010961"/>
    </source>
</evidence>
<proteinExistence type="inferred from homology"/>
<dbReference type="Proteomes" id="UP000199577">
    <property type="component" value="Unassembled WGS sequence"/>
</dbReference>
<evidence type="ECO:0000256" key="3">
    <source>
        <dbReference type="ARBA" id="ARBA00022578"/>
    </source>
</evidence>
<dbReference type="OrthoDB" id="9779930at2"/>
<dbReference type="RefSeq" id="WP_090970826.1">
    <property type="nucleotide sequence ID" value="NZ_FOLL01000001.1"/>
</dbReference>